<protein>
    <submittedName>
        <fullName evidence="2">Alpha/beta hydrolase</fullName>
    </submittedName>
</protein>
<dbReference type="PANTHER" id="PTHR43798:SF33">
    <property type="entry name" value="HYDROLASE, PUTATIVE (AFU_ORTHOLOGUE AFUA_2G14860)-RELATED"/>
    <property type="match status" value="1"/>
</dbReference>
<evidence type="ECO:0000313" key="2">
    <source>
        <dbReference type="EMBL" id="MCG2588685.1"/>
    </source>
</evidence>
<reference evidence="2" key="1">
    <citation type="submission" date="2022-01" db="EMBL/GenBank/DDBJ databases">
        <authorList>
            <person name="Wang Y."/>
        </authorList>
    </citation>
    <scope>NUCLEOTIDE SEQUENCE</scope>
    <source>
        <strain evidence="2">WB101</strain>
    </source>
</reference>
<dbReference type="SUPFAM" id="SSF53474">
    <property type="entry name" value="alpha/beta-Hydrolases"/>
    <property type="match status" value="1"/>
</dbReference>
<sequence length="269" mass="31709">MLYTKTYFNSPEKDWVVFIHGAGGSSAIWFRQVKAYREEFNVLLVDLRGHGKSKEMSSLQTYYKEKYTFKTVSKDVIETLNTNDIDRAHFVGVSLGTIIIRTIAEMEPDRVISSVMCGAITRLNTRSRILVWLGHTFKKIVPFMWLYRLFAWIIMPKKNHEESRLLFVNEAKNLARKEFLKWFRLTYDVNPLLKYFKEREMEAPTLYVMGEEDHMFLPPVKKMIKDFDHSYLVVVDGSGHVVNVEKPEKFNEVSMEFLLNHKRYLQQTG</sequence>
<keyword evidence="3" id="KW-1185">Reference proteome</keyword>
<dbReference type="InterPro" id="IPR000639">
    <property type="entry name" value="Epox_hydrolase-like"/>
</dbReference>
<dbReference type="InterPro" id="IPR000073">
    <property type="entry name" value="AB_hydrolase_1"/>
</dbReference>
<name>A0ABS9KCV3_9BACT</name>
<dbReference type="GO" id="GO:0016787">
    <property type="term" value="F:hydrolase activity"/>
    <property type="evidence" value="ECO:0007669"/>
    <property type="project" value="UniProtKB-KW"/>
</dbReference>
<dbReference type="EMBL" id="JAKLWS010000009">
    <property type="protein sequence ID" value="MCG2588685.1"/>
    <property type="molecule type" value="Genomic_DNA"/>
</dbReference>
<dbReference type="InterPro" id="IPR029058">
    <property type="entry name" value="AB_hydrolase_fold"/>
</dbReference>
<dbReference type="RefSeq" id="WP_237853526.1">
    <property type="nucleotide sequence ID" value="NZ_JAKLWS010000009.1"/>
</dbReference>
<dbReference type="Proteomes" id="UP001165366">
    <property type="component" value="Unassembled WGS sequence"/>
</dbReference>
<accession>A0ABS9KCV3</accession>
<dbReference type="Pfam" id="PF12697">
    <property type="entry name" value="Abhydrolase_6"/>
    <property type="match status" value="1"/>
</dbReference>
<feature type="domain" description="AB hydrolase-1" evidence="1">
    <location>
        <begin position="16"/>
        <end position="252"/>
    </location>
</feature>
<organism evidence="2 3">
    <name type="scientific">Rhodohalobacter sulfatireducens</name>
    <dbReference type="NCBI Taxonomy" id="2911366"/>
    <lineage>
        <taxon>Bacteria</taxon>
        <taxon>Pseudomonadati</taxon>
        <taxon>Balneolota</taxon>
        <taxon>Balneolia</taxon>
        <taxon>Balneolales</taxon>
        <taxon>Balneolaceae</taxon>
        <taxon>Rhodohalobacter</taxon>
    </lineage>
</organism>
<dbReference type="InterPro" id="IPR050266">
    <property type="entry name" value="AB_hydrolase_sf"/>
</dbReference>
<keyword evidence="2" id="KW-0378">Hydrolase</keyword>
<proteinExistence type="predicted"/>
<gene>
    <name evidence="2" type="ORF">L6773_08920</name>
</gene>
<reference evidence="2" key="2">
    <citation type="submission" date="2024-05" db="EMBL/GenBank/DDBJ databases">
        <title>Rhodohalobacter halophilus gen. nov., sp. nov., a moderately halophilic member of the family Balneolaceae.</title>
        <authorList>
            <person name="Xia J."/>
        </authorList>
    </citation>
    <scope>NUCLEOTIDE SEQUENCE</scope>
    <source>
        <strain evidence="2">WB101</strain>
    </source>
</reference>
<dbReference type="PANTHER" id="PTHR43798">
    <property type="entry name" value="MONOACYLGLYCEROL LIPASE"/>
    <property type="match status" value="1"/>
</dbReference>
<evidence type="ECO:0000313" key="3">
    <source>
        <dbReference type="Proteomes" id="UP001165366"/>
    </source>
</evidence>
<dbReference type="PRINTS" id="PR00412">
    <property type="entry name" value="EPOXHYDRLASE"/>
</dbReference>
<comment type="caution">
    <text evidence="2">The sequence shown here is derived from an EMBL/GenBank/DDBJ whole genome shotgun (WGS) entry which is preliminary data.</text>
</comment>
<dbReference type="Gene3D" id="3.40.50.1820">
    <property type="entry name" value="alpha/beta hydrolase"/>
    <property type="match status" value="1"/>
</dbReference>
<evidence type="ECO:0000259" key="1">
    <source>
        <dbReference type="Pfam" id="PF12697"/>
    </source>
</evidence>